<name>W1J277_9GAMM</name>
<protein>
    <submittedName>
        <fullName evidence="2">Membrane-associated ammonia monooxygenase</fullName>
    </submittedName>
</protein>
<comment type="caution">
    <text evidence="2">The sequence shown here is derived from an EMBL/GenBank/DDBJ whole genome shotgun (WGS) entry which is preliminary data.</text>
</comment>
<keyword evidence="3" id="KW-1185">Reference proteome</keyword>
<dbReference type="OrthoDB" id="7021408at2"/>
<keyword evidence="1" id="KW-1133">Transmembrane helix</keyword>
<gene>
    <name evidence="2" type="ORF">XSR1_320025</name>
</gene>
<organism evidence="2 3">
    <name type="scientific">Xenorhabdus szentirmaii DSM 16338</name>
    <dbReference type="NCBI Taxonomy" id="1427518"/>
    <lineage>
        <taxon>Bacteria</taxon>
        <taxon>Pseudomonadati</taxon>
        <taxon>Pseudomonadota</taxon>
        <taxon>Gammaproteobacteria</taxon>
        <taxon>Enterobacterales</taxon>
        <taxon>Morganellaceae</taxon>
        <taxon>Xenorhabdus</taxon>
    </lineage>
</organism>
<dbReference type="PANTHER" id="PTHR38457">
    <property type="entry name" value="REGULATOR ABRB-RELATED"/>
    <property type="match status" value="1"/>
</dbReference>
<sequence>MRSLLSIALCMLVGWGGSLLGLPLTYMFGAIAAMIIAHRLKVDVSIPKHSLTIVQIVLGSSVGLMVKGLQGEAAQDILLLLPSLLICLGLQFGIGYLWFNRKLGWSREESMLGAVPGAMAAVLAISEHTQTPPQKVVISHAIRLVILIIIAGVITGLNPPPATEHVPYSDELNVHIFSFATLGMVGWLLLIAAGGYFSGRLLERMHVPAPYMLTSLVVAISMHYLTDRMLTVPDFLSFLSMTLIGMRIGRYFTAFSISMLIQNIWASVQAVFVSMLVTVLVALVTAHIMGYPVDLLILAWAPGSMEAMLFAAMAMKVNVGIIMSSHIIRMILLHAIPAVALFFRRRKQ</sequence>
<dbReference type="EMBL" id="CBXF010000091">
    <property type="protein sequence ID" value="CDL83550.1"/>
    <property type="molecule type" value="Genomic_DNA"/>
</dbReference>
<dbReference type="PANTHER" id="PTHR38457:SF1">
    <property type="entry name" value="REGULATOR ABRB-RELATED"/>
    <property type="match status" value="1"/>
</dbReference>
<keyword evidence="1" id="KW-0472">Membrane</keyword>
<feature type="transmembrane region" description="Helical" evidence="1">
    <location>
        <begin position="232"/>
        <end position="252"/>
    </location>
</feature>
<dbReference type="InterPro" id="IPR007820">
    <property type="entry name" value="AbrB_fam"/>
</dbReference>
<reference evidence="2" key="1">
    <citation type="submission" date="2013-11" db="EMBL/GenBank/DDBJ databases">
        <title>Draft genome sequence and annotation of the entomopathogenic bacteria, Xenorhabdus cabanillasi strain JM26 and Xenorhabdus szentirmai strain DSM 16338.</title>
        <authorList>
            <person name="Gualtieri M."/>
            <person name="Ogier J.C."/>
            <person name="Pages S."/>
            <person name="Givaudan A."/>
            <person name="Gaudriault S."/>
        </authorList>
    </citation>
    <scope>NUCLEOTIDE SEQUENCE [LARGE SCALE GENOMIC DNA]</scope>
    <source>
        <strain evidence="2">DSM 16338</strain>
    </source>
</reference>
<dbReference type="GO" id="GO:0004497">
    <property type="term" value="F:monooxygenase activity"/>
    <property type="evidence" value="ECO:0007669"/>
    <property type="project" value="UniProtKB-KW"/>
</dbReference>
<feature type="transmembrane region" description="Helical" evidence="1">
    <location>
        <begin position="209"/>
        <end position="226"/>
    </location>
</feature>
<dbReference type="STRING" id="1427518.XSR1_320025"/>
<dbReference type="RefSeq" id="WP_038238969.1">
    <property type="nucleotide sequence ID" value="NZ_CAWLWS010000091.1"/>
</dbReference>
<feature type="transmembrane region" description="Helical" evidence="1">
    <location>
        <begin position="176"/>
        <end position="197"/>
    </location>
</feature>
<feature type="transmembrane region" description="Helical" evidence="1">
    <location>
        <begin position="78"/>
        <end position="99"/>
    </location>
</feature>
<dbReference type="GO" id="GO:0010468">
    <property type="term" value="P:regulation of gene expression"/>
    <property type="evidence" value="ECO:0007669"/>
    <property type="project" value="InterPro"/>
</dbReference>
<dbReference type="Pfam" id="PF05145">
    <property type="entry name" value="AbrB"/>
    <property type="match status" value="1"/>
</dbReference>
<dbReference type="Proteomes" id="UP000019202">
    <property type="component" value="Unassembled WGS sequence"/>
</dbReference>
<keyword evidence="1" id="KW-0812">Transmembrane</keyword>
<accession>W1J277</accession>
<dbReference type="AlphaFoldDB" id="W1J277"/>
<evidence type="ECO:0000313" key="3">
    <source>
        <dbReference type="Proteomes" id="UP000019202"/>
    </source>
</evidence>
<feature type="transmembrane region" description="Helical" evidence="1">
    <location>
        <begin position="136"/>
        <end position="156"/>
    </location>
</feature>
<dbReference type="GO" id="GO:0016020">
    <property type="term" value="C:membrane"/>
    <property type="evidence" value="ECO:0007669"/>
    <property type="project" value="InterPro"/>
</dbReference>
<feature type="transmembrane region" description="Helical" evidence="1">
    <location>
        <begin position="264"/>
        <end position="289"/>
    </location>
</feature>
<proteinExistence type="predicted"/>
<feature type="transmembrane region" description="Helical" evidence="1">
    <location>
        <begin position="327"/>
        <end position="343"/>
    </location>
</feature>
<evidence type="ECO:0000256" key="1">
    <source>
        <dbReference type="SAM" id="Phobius"/>
    </source>
</evidence>
<keyword evidence="2" id="KW-0560">Oxidoreductase</keyword>
<keyword evidence="2" id="KW-0503">Monooxygenase</keyword>
<evidence type="ECO:0000313" key="2">
    <source>
        <dbReference type="EMBL" id="CDL83550.1"/>
    </source>
</evidence>